<dbReference type="PANTHER" id="PTHR46390:SF1">
    <property type="entry name" value="MANNOSE-1-PHOSPHATE GUANYLYLTRANSFERASE"/>
    <property type="match status" value="1"/>
</dbReference>
<dbReference type="Gene3D" id="2.60.120.10">
    <property type="entry name" value="Jelly Rolls"/>
    <property type="match status" value="1"/>
</dbReference>
<keyword evidence="5 14" id="KW-0548">Nucleotidyltransferase</keyword>
<dbReference type="EC" id="2.7.7.13" evidence="3"/>
<gene>
    <name evidence="13" type="ORF">M5J11_04350</name>
    <name evidence="14" type="ORF">PG365_18705</name>
</gene>
<sequence length="473" mass="53466">MSYSKILPVIIAGGTGSRLWPLSRELYPKQFLKMHGELTMLQSTIKRISNLDCEPPIIICNEKHRFIVAEQLQAINKLANNIILEPIGRNTAPAITLAALLAKKNGYSDDTLLLVLAADHIIKNEEKFLDAIKVAELYAKTGKLITFGIVPDKPDTGYGYIKRGEEITQDLKNYAYNVENFVEKPDYTTALSYVSSGQYYWNSGMFLFSIDSYLKELKKYQLDIYENCKNAINDITIDFDFTRINKSYFLACPDKSIDYAIMEYTKDAVVVPLNAGWSDVGSWSSLWSISPKDKEGNVCSGDIITHTTTDCMIYSQSSLITTIGLNNLIIIQTKDALLIADKSTDQSVKIIVDKLKQGNRKEYEVHNDIYRPWGKQSSIDSGSQFQVKNIIINPGKKLTMQKHQHRSEHWIILSGIAKVTVNDQVTLLKQTESIYIPVDAKHSLENPGKLPLHLIEVRSGSYIEEDDIIRYSE</sequence>
<keyword evidence="4 14" id="KW-0808">Transferase</keyword>
<evidence type="ECO:0000256" key="4">
    <source>
        <dbReference type="ARBA" id="ARBA00022679"/>
    </source>
</evidence>
<organism evidence="14 16">
    <name type="scientific">Providencia vermicola</name>
    <dbReference type="NCBI Taxonomy" id="333965"/>
    <lineage>
        <taxon>Bacteria</taxon>
        <taxon>Pseudomonadati</taxon>
        <taxon>Pseudomonadota</taxon>
        <taxon>Gammaproteobacteria</taxon>
        <taxon>Enterobacterales</taxon>
        <taxon>Morganellaceae</taxon>
        <taxon>Providencia</taxon>
    </lineage>
</organism>
<reference evidence="13" key="1">
    <citation type="journal article" date="2022" name="Front. Microbiol.">
        <title>Identification of a novel aminoglycoside O-nucleotidyltransferase AadA33 in Providencia vermicola.</title>
        <authorList>
            <person name="Feng C."/>
            <person name="Gao M."/>
            <person name="Jiang W."/>
            <person name="Shi W."/>
            <person name="Li A."/>
            <person name="Liu S."/>
            <person name="Zhang L."/>
            <person name="Zhang X."/>
            <person name="Li Q."/>
            <person name="Lin H."/>
            <person name="Lu J."/>
            <person name="Li K."/>
            <person name="Zhang H."/>
            <person name="Hu Y."/>
            <person name="Bao Q."/>
            <person name="Lin X."/>
        </authorList>
    </citation>
    <scope>NUCLEOTIDE SEQUENCE</scope>
    <source>
        <strain evidence="13">P13</strain>
    </source>
</reference>
<dbReference type="InterPro" id="IPR054566">
    <property type="entry name" value="ManC/GMP-like_b-helix"/>
</dbReference>
<dbReference type="SUPFAM" id="SSF51182">
    <property type="entry name" value="RmlC-like cupins"/>
    <property type="match status" value="1"/>
</dbReference>
<dbReference type="CDD" id="cd02213">
    <property type="entry name" value="cupin_PMI_typeII_C"/>
    <property type="match status" value="1"/>
</dbReference>
<comment type="similarity">
    <text evidence="2 9">Belongs to the mannose-6-phosphate isomerase type 2 family.</text>
</comment>
<dbReference type="PANTHER" id="PTHR46390">
    <property type="entry name" value="MANNOSE-1-PHOSPHATE GUANYLYLTRANSFERASE"/>
    <property type="match status" value="1"/>
</dbReference>
<dbReference type="InterPro" id="IPR014710">
    <property type="entry name" value="RmlC-like_jellyroll"/>
</dbReference>
<dbReference type="GO" id="GO:0009298">
    <property type="term" value="P:GDP-mannose biosynthetic process"/>
    <property type="evidence" value="ECO:0007669"/>
    <property type="project" value="TreeGrafter"/>
</dbReference>
<dbReference type="NCBIfam" id="TIGR01479">
    <property type="entry name" value="GMP_PMI"/>
    <property type="match status" value="1"/>
</dbReference>
<comment type="pathway">
    <text evidence="1">Nucleotide-sugar biosynthesis; GDP-alpha-D-mannose biosynthesis; GDP-alpha-D-mannose from alpha-D-mannose 1-phosphate (GTP route): step 1/1.</text>
</comment>
<dbReference type="Gene3D" id="3.90.550.10">
    <property type="entry name" value="Spore Coat Polysaccharide Biosynthesis Protein SpsA, Chain A"/>
    <property type="match status" value="1"/>
</dbReference>
<evidence type="ECO:0000256" key="5">
    <source>
        <dbReference type="ARBA" id="ARBA00022695"/>
    </source>
</evidence>
<dbReference type="Pfam" id="PF01050">
    <property type="entry name" value="MannoseP_isomer"/>
    <property type="match status" value="1"/>
</dbReference>
<dbReference type="SUPFAM" id="SSF53448">
    <property type="entry name" value="Nucleotide-diphospho-sugar transferases"/>
    <property type="match status" value="1"/>
</dbReference>
<dbReference type="GO" id="GO:0016853">
    <property type="term" value="F:isomerase activity"/>
    <property type="evidence" value="ECO:0007669"/>
    <property type="project" value="UniProtKB-KW"/>
</dbReference>
<feature type="domain" description="MannoseP isomerase/GMP-like beta-helix" evidence="12">
    <location>
        <begin position="305"/>
        <end position="355"/>
    </location>
</feature>
<dbReference type="Pfam" id="PF22640">
    <property type="entry name" value="ManC_GMP_beta-helix"/>
    <property type="match status" value="1"/>
</dbReference>
<evidence type="ECO:0000256" key="6">
    <source>
        <dbReference type="ARBA" id="ARBA00022741"/>
    </source>
</evidence>
<dbReference type="GO" id="GO:0005525">
    <property type="term" value="F:GTP binding"/>
    <property type="evidence" value="ECO:0007669"/>
    <property type="project" value="UniProtKB-KW"/>
</dbReference>
<evidence type="ECO:0000256" key="9">
    <source>
        <dbReference type="RuleBase" id="RU004190"/>
    </source>
</evidence>
<dbReference type="FunFam" id="2.60.120.10:FF:000032">
    <property type="entry name" value="Mannose-1-phosphate guanylyltransferase/mannose-6-phosphate isomerase"/>
    <property type="match status" value="1"/>
</dbReference>
<evidence type="ECO:0000256" key="7">
    <source>
        <dbReference type="ARBA" id="ARBA00023134"/>
    </source>
</evidence>
<dbReference type="InterPro" id="IPR011051">
    <property type="entry name" value="RmlC_Cupin_sf"/>
</dbReference>
<dbReference type="CDD" id="cd02509">
    <property type="entry name" value="GDP-M1P_Guanylyltransferase"/>
    <property type="match status" value="1"/>
</dbReference>
<evidence type="ECO:0000259" key="12">
    <source>
        <dbReference type="Pfam" id="PF22640"/>
    </source>
</evidence>
<keyword evidence="14" id="KW-0413">Isomerase</keyword>
<comment type="catalytic activity">
    <reaction evidence="8">
        <text>alpha-D-mannose 1-phosphate + GTP + H(+) = GDP-alpha-D-mannose + diphosphate</text>
        <dbReference type="Rhea" id="RHEA:15229"/>
        <dbReference type="ChEBI" id="CHEBI:15378"/>
        <dbReference type="ChEBI" id="CHEBI:33019"/>
        <dbReference type="ChEBI" id="CHEBI:37565"/>
        <dbReference type="ChEBI" id="CHEBI:57527"/>
        <dbReference type="ChEBI" id="CHEBI:58409"/>
        <dbReference type="EC" id="2.7.7.13"/>
    </reaction>
</comment>
<dbReference type="AlphaFoldDB" id="A0AAX3S0D2"/>
<evidence type="ECO:0000313" key="16">
    <source>
        <dbReference type="Proteomes" id="UP001222403"/>
    </source>
</evidence>
<dbReference type="Pfam" id="PF00483">
    <property type="entry name" value="NTP_transferase"/>
    <property type="match status" value="1"/>
</dbReference>
<accession>A0AAX3S0D2</accession>
<evidence type="ECO:0000313" key="14">
    <source>
        <dbReference type="EMBL" id="WFC06665.1"/>
    </source>
</evidence>
<evidence type="ECO:0000259" key="11">
    <source>
        <dbReference type="Pfam" id="PF01050"/>
    </source>
</evidence>
<evidence type="ECO:0000313" key="15">
    <source>
        <dbReference type="Proteomes" id="UP001057142"/>
    </source>
</evidence>
<evidence type="ECO:0000256" key="2">
    <source>
        <dbReference type="ARBA" id="ARBA00006115"/>
    </source>
</evidence>
<protein>
    <recommendedName>
        <fullName evidence="3">mannose-1-phosphate guanylyltransferase</fullName>
        <ecNumber evidence="3">2.7.7.13</ecNumber>
    </recommendedName>
</protein>
<dbReference type="EMBL" id="CP097327">
    <property type="protein sequence ID" value="USB37732.1"/>
    <property type="molecule type" value="Genomic_DNA"/>
</dbReference>
<feature type="domain" description="Nucleotidyl transferase" evidence="10">
    <location>
        <begin position="8"/>
        <end position="294"/>
    </location>
</feature>
<dbReference type="InterPro" id="IPR029044">
    <property type="entry name" value="Nucleotide-diphossugar_trans"/>
</dbReference>
<dbReference type="InterPro" id="IPR006375">
    <property type="entry name" value="Man1P_GuaTrfase/Man6P_Isoase"/>
</dbReference>
<keyword evidence="7" id="KW-0342">GTP-binding</keyword>
<dbReference type="InterPro" id="IPR051161">
    <property type="entry name" value="Mannose-6P_isomerase_type2"/>
</dbReference>
<evidence type="ECO:0000256" key="8">
    <source>
        <dbReference type="ARBA" id="ARBA00047343"/>
    </source>
</evidence>
<reference evidence="14" key="2">
    <citation type="submission" date="2023-01" db="EMBL/GenBank/DDBJ databases">
        <title>The prevalence of carbapenem-resistant bacteria in aquaculture in China and the genetic diversity of carbapenem-resistant genes.</title>
        <authorList>
            <person name="Wen R."/>
        </authorList>
    </citation>
    <scope>NUCLEOTIDE SEQUENCE</scope>
    <source>
        <strain evidence="14">PVA41-chromosome</strain>
    </source>
</reference>
<feature type="domain" description="Mannose-6-phosphate isomerase type II C-terminal" evidence="11">
    <location>
        <begin position="359"/>
        <end position="472"/>
    </location>
</feature>
<keyword evidence="15" id="KW-1185">Reference proteome</keyword>
<dbReference type="InterPro" id="IPR005835">
    <property type="entry name" value="NTP_transferase_dom"/>
</dbReference>
<dbReference type="Proteomes" id="UP001222403">
    <property type="component" value="Chromosome"/>
</dbReference>
<dbReference type="InterPro" id="IPR001538">
    <property type="entry name" value="Man6P_isomerase-2_C"/>
</dbReference>
<dbReference type="InterPro" id="IPR049577">
    <property type="entry name" value="GMPP_N"/>
</dbReference>
<name>A0AAX3S0D2_9GAMM</name>
<evidence type="ECO:0000256" key="3">
    <source>
        <dbReference type="ARBA" id="ARBA00012387"/>
    </source>
</evidence>
<keyword evidence="6" id="KW-0547">Nucleotide-binding</keyword>
<dbReference type="RefSeq" id="WP_251464792.1">
    <property type="nucleotide sequence ID" value="NZ_CP097327.1"/>
</dbReference>
<dbReference type="GO" id="GO:0004475">
    <property type="term" value="F:mannose-1-phosphate guanylyltransferase (GTP) activity"/>
    <property type="evidence" value="ECO:0007669"/>
    <property type="project" value="UniProtKB-EC"/>
</dbReference>
<dbReference type="EMBL" id="CP116222">
    <property type="protein sequence ID" value="WFC06665.1"/>
    <property type="molecule type" value="Genomic_DNA"/>
</dbReference>
<proteinExistence type="inferred from homology"/>
<dbReference type="FunFam" id="3.90.550.10:FF:000046">
    <property type="entry name" value="Mannose-1-phosphate guanylyltransferase (GDP)"/>
    <property type="match status" value="1"/>
</dbReference>
<evidence type="ECO:0000313" key="13">
    <source>
        <dbReference type="EMBL" id="USB37732.1"/>
    </source>
</evidence>
<evidence type="ECO:0000259" key="10">
    <source>
        <dbReference type="Pfam" id="PF00483"/>
    </source>
</evidence>
<dbReference type="Proteomes" id="UP001057142">
    <property type="component" value="Chromosome"/>
</dbReference>
<dbReference type="GO" id="GO:0000271">
    <property type="term" value="P:polysaccharide biosynthetic process"/>
    <property type="evidence" value="ECO:0007669"/>
    <property type="project" value="InterPro"/>
</dbReference>
<evidence type="ECO:0000256" key="1">
    <source>
        <dbReference type="ARBA" id="ARBA00004823"/>
    </source>
</evidence>